<evidence type="ECO:0000256" key="4">
    <source>
        <dbReference type="ARBA" id="ARBA00022490"/>
    </source>
</evidence>
<evidence type="ECO:0000256" key="7">
    <source>
        <dbReference type="ARBA" id="ARBA00053401"/>
    </source>
</evidence>
<evidence type="ECO:0000256" key="2">
    <source>
        <dbReference type="ARBA" id="ARBA00009054"/>
    </source>
</evidence>
<keyword evidence="4 10" id="KW-0963">Cytoplasm</keyword>
<dbReference type="NCBIfam" id="NF010748">
    <property type="entry name" value="PRK14150.1"/>
    <property type="match status" value="1"/>
</dbReference>
<gene>
    <name evidence="10" type="primary">grpE</name>
    <name evidence="14" type="ORF">SAMN05421503_1935</name>
</gene>
<evidence type="ECO:0000256" key="8">
    <source>
        <dbReference type="ARBA" id="ARBA00072274"/>
    </source>
</evidence>
<proteinExistence type="inferred from homology"/>
<evidence type="ECO:0000256" key="13">
    <source>
        <dbReference type="SAM" id="MobiDB-lite"/>
    </source>
</evidence>
<dbReference type="FunFam" id="2.30.22.10:FF:000001">
    <property type="entry name" value="Protein GrpE"/>
    <property type="match status" value="1"/>
</dbReference>
<dbReference type="EMBL" id="OBEK01000002">
    <property type="protein sequence ID" value="SNZ11040.1"/>
    <property type="molecule type" value="Genomic_DNA"/>
</dbReference>
<dbReference type="HAMAP" id="MF_01151">
    <property type="entry name" value="GrpE"/>
    <property type="match status" value="1"/>
</dbReference>
<feature type="compositionally biased region" description="Acidic residues" evidence="13">
    <location>
        <begin position="13"/>
        <end position="33"/>
    </location>
</feature>
<dbReference type="NCBIfam" id="NF010738">
    <property type="entry name" value="PRK14140.1"/>
    <property type="match status" value="1"/>
</dbReference>
<dbReference type="InterPro" id="IPR013805">
    <property type="entry name" value="GrpE_CC"/>
</dbReference>
<dbReference type="RefSeq" id="WP_097041532.1">
    <property type="nucleotide sequence ID" value="NZ_OBEK01000002.1"/>
</dbReference>
<keyword evidence="15" id="KW-1185">Reference proteome</keyword>
<dbReference type="Gene3D" id="3.90.20.20">
    <property type="match status" value="1"/>
</dbReference>
<evidence type="ECO:0000256" key="6">
    <source>
        <dbReference type="ARBA" id="ARBA00023186"/>
    </source>
</evidence>
<evidence type="ECO:0000313" key="14">
    <source>
        <dbReference type="EMBL" id="SNZ11040.1"/>
    </source>
</evidence>
<evidence type="ECO:0000313" key="15">
    <source>
        <dbReference type="Proteomes" id="UP000219356"/>
    </source>
</evidence>
<evidence type="ECO:0000256" key="11">
    <source>
        <dbReference type="RuleBase" id="RU000639"/>
    </source>
</evidence>
<evidence type="ECO:0000256" key="1">
    <source>
        <dbReference type="ARBA" id="ARBA00004496"/>
    </source>
</evidence>
<protein>
    <recommendedName>
        <fullName evidence="8 10">Protein GrpE</fullName>
    </recommendedName>
    <alternativeName>
        <fullName evidence="9 10">HSP-70 cofactor</fullName>
    </alternativeName>
</protein>
<dbReference type="Pfam" id="PF01025">
    <property type="entry name" value="GrpE"/>
    <property type="match status" value="1"/>
</dbReference>
<dbReference type="STRING" id="586416.GZ22_09490"/>
<evidence type="ECO:0000256" key="9">
    <source>
        <dbReference type="ARBA" id="ARBA00076414"/>
    </source>
</evidence>
<dbReference type="GO" id="GO:0051087">
    <property type="term" value="F:protein-folding chaperone binding"/>
    <property type="evidence" value="ECO:0007669"/>
    <property type="project" value="InterPro"/>
</dbReference>
<dbReference type="GO" id="GO:0000774">
    <property type="term" value="F:adenyl-nucleotide exchange factor activity"/>
    <property type="evidence" value="ECO:0007669"/>
    <property type="project" value="InterPro"/>
</dbReference>
<dbReference type="AlphaFoldDB" id="A0A285NNE6"/>
<dbReference type="Gene3D" id="2.30.22.10">
    <property type="entry name" value="Head domain of nucleotide exchange factor GrpE"/>
    <property type="match status" value="1"/>
</dbReference>
<dbReference type="Proteomes" id="UP000219356">
    <property type="component" value="Unassembled WGS sequence"/>
</dbReference>
<keyword evidence="5 10" id="KW-0346">Stress response</keyword>
<feature type="compositionally biased region" description="Polar residues" evidence="13">
    <location>
        <begin position="34"/>
        <end position="44"/>
    </location>
</feature>
<dbReference type="PANTHER" id="PTHR21237">
    <property type="entry name" value="GRPE PROTEIN"/>
    <property type="match status" value="1"/>
</dbReference>
<dbReference type="CDD" id="cd00446">
    <property type="entry name" value="GrpE"/>
    <property type="match status" value="1"/>
</dbReference>
<name>A0A285NNE6_9BACI</name>
<feature type="region of interest" description="Disordered" evidence="13">
    <location>
        <begin position="1"/>
        <end position="49"/>
    </location>
</feature>
<sequence length="186" mass="21184">MANEEKENLNQSEEQEAAEAEVIDADTAEESETNAEGSEGLTQIEQEKNDLQERLLRVQAEYDNFRKRTQKEKEAASKYRSQDLAEALLPVVDNLDRALQTVQDEEANKGFVDGIRMVHRQLLEAFDKQGIEAIETVGQPFDPHQHQAVMQVENADYEPNTVVQELQKGYKLKDRVIRPAMVQVNS</sequence>
<dbReference type="GO" id="GO:0005737">
    <property type="term" value="C:cytoplasm"/>
    <property type="evidence" value="ECO:0007669"/>
    <property type="project" value="UniProtKB-SubCell"/>
</dbReference>
<dbReference type="PROSITE" id="PS01071">
    <property type="entry name" value="GRPE"/>
    <property type="match status" value="1"/>
</dbReference>
<dbReference type="SUPFAM" id="SSF51064">
    <property type="entry name" value="Head domain of nucleotide exchange factor GrpE"/>
    <property type="match status" value="1"/>
</dbReference>
<dbReference type="PANTHER" id="PTHR21237:SF23">
    <property type="entry name" value="GRPE PROTEIN HOMOLOG, MITOCHONDRIAL"/>
    <property type="match status" value="1"/>
</dbReference>
<dbReference type="SUPFAM" id="SSF58014">
    <property type="entry name" value="Coiled-coil domain of nucleotide exchange factor GrpE"/>
    <property type="match status" value="1"/>
</dbReference>
<dbReference type="GO" id="GO:0042803">
    <property type="term" value="F:protein homodimerization activity"/>
    <property type="evidence" value="ECO:0007669"/>
    <property type="project" value="InterPro"/>
</dbReference>
<dbReference type="InterPro" id="IPR000740">
    <property type="entry name" value="GrpE"/>
</dbReference>
<comment type="subunit">
    <text evidence="3 10">Homodimer.</text>
</comment>
<evidence type="ECO:0000256" key="3">
    <source>
        <dbReference type="ARBA" id="ARBA00011738"/>
    </source>
</evidence>
<reference evidence="15" key="1">
    <citation type="submission" date="2017-09" db="EMBL/GenBank/DDBJ databases">
        <authorList>
            <person name="Varghese N."/>
            <person name="Submissions S."/>
        </authorList>
    </citation>
    <scope>NUCLEOTIDE SEQUENCE [LARGE SCALE GENOMIC DNA]</scope>
    <source>
        <strain evidence="15">CGMCC 1.8913</strain>
    </source>
</reference>
<comment type="similarity">
    <text evidence="2 10 12">Belongs to the GrpE family.</text>
</comment>
<comment type="subcellular location">
    <subcellularLocation>
        <location evidence="1 10">Cytoplasm</location>
    </subcellularLocation>
</comment>
<organism evidence="14 15">
    <name type="scientific">Terribacillus aidingensis</name>
    <dbReference type="NCBI Taxonomy" id="586416"/>
    <lineage>
        <taxon>Bacteria</taxon>
        <taxon>Bacillati</taxon>
        <taxon>Bacillota</taxon>
        <taxon>Bacilli</taxon>
        <taxon>Bacillales</taxon>
        <taxon>Bacillaceae</taxon>
        <taxon>Terribacillus</taxon>
    </lineage>
</organism>
<evidence type="ECO:0000256" key="5">
    <source>
        <dbReference type="ARBA" id="ARBA00023016"/>
    </source>
</evidence>
<dbReference type="InterPro" id="IPR009012">
    <property type="entry name" value="GrpE_head"/>
</dbReference>
<keyword evidence="6 10" id="KW-0143">Chaperone</keyword>
<dbReference type="GO" id="GO:0051082">
    <property type="term" value="F:unfolded protein binding"/>
    <property type="evidence" value="ECO:0007669"/>
    <property type="project" value="TreeGrafter"/>
</dbReference>
<evidence type="ECO:0000256" key="12">
    <source>
        <dbReference type="RuleBase" id="RU004478"/>
    </source>
</evidence>
<comment type="function">
    <text evidence="7 10 11">Participates actively in the response to hyperosmotic and heat shock by preventing the aggregation of stress-denatured proteins, in association with DnaK and GrpE. It is the nucleotide exchange factor for DnaK and may function as a thermosensor. Unfolded proteins bind initially to DnaJ; upon interaction with the DnaJ-bound protein, DnaK hydrolyzes its bound ATP, resulting in the formation of a stable complex. GrpE releases ADP from DnaK; ATP binding to DnaK triggers the release of the substrate protein, thus completing the reaction cycle. Several rounds of ATP-dependent interactions between DnaJ, DnaK and GrpE are required for fully efficient folding.</text>
</comment>
<dbReference type="GO" id="GO:0006457">
    <property type="term" value="P:protein folding"/>
    <property type="evidence" value="ECO:0007669"/>
    <property type="project" value="InterPro"/>
</dbReference>
<evidence type="ECO:0000256" key="10">
    <source>
        <dbReference type="HAMAP-Rule" id="MF_01151"/>
    </source>
</evidence>
<accession>A0A285NNE6</accession>
<dbReference type="PRINTS" id="PR00773">
    <property type="entry name" value="GRPEPROTEIN"/>
</dbReference>
<dbReference type="OrthoDB" id="9812586at2"/>